<evidence type="ECO:0000313" key="6">
    <source>
        <dbReference type="Ensembl" id="ENSAMXP00005049664.1"/>
    </source>
</evidence>
<evidence type="ECO:0000256" key="2">
    <source>
        <dbReference type="ARBA" id="ARBA00022679"/>
    </source>
</evidence>
<dbReference type="Gene3D" id="3.40.50.150">
    <property type="entry name" value="Vaccinia Virus protein VP39"/>
    <property type="match status" value="1"/>
</dbReference>
<reference evidence="6" key="1">
    <citation type="submission" date="2025-08" db="UniProtKB">
        <authorList>
            <consortium name="Ensembl"/>
        </authorList>
    </citation>
    <scope>IDENTIFICATION</scope>
</reference>
<protein>
    <submittedName>
        <fullName evidence="6">Guanidinoacetate N-methyltransferase</fullName>
    </submittedName>
</protein>
<feature type="chain" id="PRO_5034161685" evidence="4">
    <location>
        <begin position="27"/>
        <end position="221"/>
    </location>
</feature>
<keyword evidence="2" id="KW-0808">Transferase</keyword>
<evidence type="ECO:0000259" key="5">
    <source>
        <dbReference type="PROSITE" id="PS51559"/>
    </source>
</evidence>
<dbReference type="Proteomes" id="UP000694621">
    <property type="component" value="Unplaced"/>
</dbReference>
<dbReference type="InterPro" id="IPR051038">
    <property type="entry name" value="RMT2/GAMT_Mtase"/>
</dbReference>
<dbReference type="InterPro" id="IPR026480">
    <property type="entry name" value="RMT2_dom"/>
</dbReference>
<name>A0A8B9LFK0_ASTMX</name>
<evidence type="ECO:0000313" key="7">
    <source>
        <dbReference type="Proteomes" id="UP000694621"/>
    </source>
</evidence>
<dbReference type="Ensembl" id="ENSAMXT00005053837.1">
    <property type="protein sequence ID" value="ENSAMXP00005049664.1"/>
    <property type="gene ID" value="ENSAMXG00005022604.1"/>
</dbReference>
<dbReference type="InterPro" id="IPR029063">
    <property type="entry name" value="SAM-dependent_MTases_sf"/>
</dbReference>
<dbReference type="AlphaFoldDB" id="A0A8B9LFK0"/>
<accession>A0A8B9LFK0</accession>
<keyword evidence="3" id="KW-0949">S-adenosyl-L-methionine</keyword>
<organism evidence="6 7">
    <name type="scientific">Astyanax mexicanus</name>
    <name type="common">Blind cave fish</name>
    <name type="synonym">Astyanax fasciatus mexicanus</name>
    <dbReference type="NCBI Taxonomy" id="7994"/>
    <lineage>
        <taxon>Eukaryota</taxon>
        <taxon>Metazoa</taxon>
        <taxon>Chordata</taxon>
        <taxon>Craniata</taxon>
        <taxon>Vertebrata</taxon>
        <taxon>Euteleostomi</taxon>
        <taxon>Actinopterygii</taxon>
        <taxon>Neopterygii</taxon>
        <taxon>Teleostei</taxon>
        <taxon>Ostariophysi</taxon>
        <taxon>Characiformes</taxon>
        <taxon>Characoidei</taxon>
        <taxon>Acestrorhamphidae</taxon>
        <taxon>Acestrorhamphinae</taxon>
        <taxon>Astyanax</taxon>
    </lineage>
</organism>
<evidence type="ECO:0000256" key="1">
    <source>
        <dbReference type="ARBA" id="ARBA00022603"/>
    </source>
</evidence>
<evidence type="ECO:0000256" key="4">
    <source>
        <dbReference type="SAM" id="SignalP"/>
    </source>
</evidence>
<dbReference type="GO" id="GO:0030731">
    <property type="term" value="F:guanidinoacetate N-methyltransferase activity"/>
    <property type="evidence" value="ECO:0007669"/>
    <property type="project" value="TreeGrafter"/>
</dbReference>
<keyword evidence="4" id="KW-0732">Signal</keyword>
<dbReference type="GO" id="GO:0006601">
    <property type="term" value="P:creatine biosynthetic process"/>
    <property type="evidence" value="ECO:0007669"/>
    <property type="project" value="TreeGrafter"/>
</dbReference>
<proteinExistence type="predicted"/>
<dbReference type="GO" id="GO:0032259">
    <property type="term" value="P:methylation"/>
    <property type="evidence" value="ECO:0007669"/>
    <property type="project" value="UniProtKB-KW"/>
</dbReference>
<dbReference type="CDD" id="cd02440">
    <property type="entry name" value="AdoMet_MTases"/>
    <property type="match status" value="1"/>
</dbReference>
<keyword evidence="1" id="KW-0489">Methyltransferase</keyword>
<dbReference type="PROSITE" id="PS51559">
    <property type="entry name" value="SAM_RMT2"/>
    <property type="match status" value="1"/>
</dbReference>
<dbReference type="SUPFAM" id="SSF53335">
    <property type="entry name" value="S-adenosyl-L-methionine-dependent methyltransferases"/>
    <property type="match status" value="1"/>
</dbReference>
<sequence>MFSSTRFTHFFCITLCQSWCIHSCSSAWFDGFVHKLSITRLHFPTGGRVLEIGFGMAIAATKVESFPIEEHWIIECNDGVFQRLQEWAKIQPHKVVPLKGLWEDVVPTLPDNHFDGILYDTYPLTEDTWHTHQFNFIKGHAKRLLKSGGVLTYCNLTSWGEFLKSKYDNIDKMFQETQVPQLLEAGFKKENMSTTLMDISPPSECKYYSFNKMITPTILKE</sequence>
<dbReference type="PANTHER" id="PTHR32379:SF1">
    <property type="entry name" value="GUANIDINOACETATE N-METHYLTRANSFERASE"/>
    <property type="match status" value="1"/>
</dbReference>
<feature type="domain" description="RMT2" evidence="5">
    <location>
        <begin position="1"/>
        <end position="221"/>
    </location>
</feature>
<evidence type="ECO:0000256" key="3">
    <source>
        <dbReference type="ARBA" id="ARBA00022691"/>
    </source>
</evidence>
<feature type="signal peptide" evidence="4">
    <location>
        <begin position="1"/>
        <end position="26"/>
    </location>
</feature>
<dbReference type="GO" id="GO:0005634">
    <property type="term" value="C:nucleus"/>
    <property type="evidence" value="ECO:0007669"/>
    <property type="project" value="TreeGrafter"/>
</dbReference>
<dbReference type="GO" id="GO:0005737">
    <property type="term" value="C:cytoplasm"/>
    <property type="evidence" value="ECO:0007669"/>
    <property type="project" value="TreeGrafter"/>
</dbReference>
<dbReference type="PANTHER" id="PTHR32379">
    <property type="entry name" value="GUANIDINOACETATE N-METHYLTRANSFERASE"/>
    <property type="match status" value="1"/>
</dbReference>
<dbReference type="FunFam" id="3.40.50.150:FF:000739">
    <property type="entry name" value="Guanidinoacetate N-methyltransferase"/>
    <property type="match status" value="1"/>
</dbReference>